<protein>
    <recommendedName>
        <fullName evidence="1">Virulence factor Evf domain-containing protein</fullName>
    </recommendedName>
</protein>
<dbReference type="InterPro" id="IPR041576">
    <property type="entry name" value="Evf"/>
</dbReference>
<sequence>MDKEIITKREEYLDQIKQAEQFFFYDIEDHFTLSDHRFSDTDGLVQFVITSQLSDKSTIMKKLNEIKKIQIALSSIATDYIIKYSNTRGRQYRTDVQFWGDVMGKLPLVSIRNIEEQTYHHVMKGFSIATNLLQLIMDIVVNTQSPSMKSFSQFLQKQGDAIRLGLKKNSDHYSTLTLASVIEAVGSEDQVIYIPKMKLYKLDFDRSNSEVTSNCASNETINVEFIYSCCVSLFDYQALEDPEIKTAFERFILKNKQSSIERSDNFFNGEF</sequence>
<accession>A0A2D0J2S8</accession>
<name>A0A2D0J2S8_XENBU</name>
<dbReference type="Proteomes" id="UP000225833">
    <property type="component" value="Unassembled WGS sequence"/>
</dbReference>
<dbReference type="Pfam" id="PF18270">
    <property type="entry name" value="Evf"/>
    <property type="match status" value="1"/>
</dbReference>
<dbReference type="OrthoDB" id="6452945at2"/>
<feature type="domain" description="Virulence factor Evf" evidence="1">
    <location>
        <begin position="37"/>
        <end position="271"/>
    </location>
</feature>
<gene>
    <name evidence="3" type="ORF">HGO23_09750</name>
    <name evidence="2" type="ORF">Xbud_01272</name>
</gene>
<reference evidence="2 4" key="1">
    <citation type="journal article" date="2017" name="Nat. Microbiol.">
        <title>Natural product diversity associated with the nematode symbionts Photorhabdus and Xenorhabdus.</title>
        <authorList>
            <person name="Tobias N.J."/>
            <person name="Wolff H."/>
            <person name="Djahanschiri B."/>
            <person name="Grundmann F."/>
            <person name="Kronenwerth M."/>
            <person name="Shi Y.M."/>
            <person name="Simonyi S."/>
            <person name="Grun P."/>
            <person name="Shapiro-Ilan D."/>
            <person name="Pidot S.J."/>
            <person name="Stinear T.P."/>
            <person name="Ebersberger I."/>
            <person name="Bode H.B."/>
        </authorList>
    </citation>
    <scope>NUCLEOTIDE SEQUENCE [LARGE SCALE GENOMIC DNA]</scope>
    <source>
        <strain evidence="2 4">DSM 16342</strain>
    </source>
</reference>
<organism evidence="2 4">
    <name type="scientific">Xenorhabdus budapestensis</name>
    <dbReference type="NCBI Taxonomy" id="290110"/>
    <lineage>
        <taxon>Bacteria</taxon>
        <taxon>Pseudomonadati</taxon>
        <taxon>Pseudomonadota</taxon>
        <taxon>Gammaproteobacteria</taxon>
        <taxon>Enterobacterales</taxon>
        <taxon>Morganellaceae</taxon>
        <taxon>Xenorhabdus</taxon>
    </lineage>
</organism>
<evidence type="ECO:0000313" key="5">
    <source>
        <dbReference type="Proteomes" id="UP000665047"/>
    </source>
</evidence>
<dbReference type="AlphaFoldDB" id="A0A2D0J2S8"/>
<dbReference type="Proteomes" id="UP000665047">
    <property type="component" value="Chromosome"/>
</dbReference>
<proteinExistence type="predicted"/>
<evidence type="ECO:0000313" key="2">
    <source>
        <dbReference type="EMBL" id="PHM28675.1"/>
    </source>
</evidence>
<dbReference type="EMBL" id="CP072455">
    <property type="protein sequence ID" value="QTL41552.1"/>
    <property type="molecule type" value="Genomic_DNA"/>
</dbReference>
<dbReference type="RefSeq" id="WP_099135253.1">
    <property type="nucleotide sequence ID" value="NZ_CAWNNJ010000108.1"/>
</dbReference>
<keyword evidence="5" id="KW-1185">Reference proteome</keyword>
<evidence type="ECO:0000313" key="3">
    <source>
        <dbReference type="EMBL" id="QTL41552.1"/>
    </source>
</evidence>
<reference evidence="3 5" key="2">
    <citation type="submission" date="2021-03" db="EMBL/GenBank/DDBJ databases">
        <title>Complete Genome Sequence Data of Xenorhabdus budapestensis strain C72, a Candidate Biological Control Agent, from China.</title>
        <authorList>
            <person name="LI B."/>
            <person name="WANG S."/>
            <person name="QIU D."/>
        </authorList>
    </citation>
    <scope>NUCLEOTIDE SEQUENCE [LARGE SCALE GENOMIC DNA]</scope>
    <source>
        <strain evidence="3 5">C-7-2</strain>
    </source>
</reference>
<evidence type="ECO:0000259" key="1">
    <source>
        <dbReference type="Pfam" id="PF18270"/>
    </source>
</evidence>
<dbReference type="EMBL" id="NIBS01000004">
    <property type="protein sequence ID" value="PHM28675.1"/>
    <property type="molecule type" value="Genomic_DNA"/>
</dbReference>
<evidence type="ECO:0000313" key="4">
    <source>
        <dbReference type="Proteomes" id="UP000225833"/>
    </source>
</evidence>